<dbReference type="EMBL" id="QTSX02007105">
    <property type="protein sequence ID" value="KAJ9051694.1"/>
    <property type="molecule type" value="Genomic_DNA"/>
</dbReference>
<organism evidence="1 2">
    <name type="scientific">Entomophthora muscae</name>
    <dbReference type="NCBI Taxonomy" id="34485"/>
    <lineage>
        <taxon>Eukaryota</taxon>
        <taxon>Fungi</taxon>
        <taxon>Fungi incertae sedis</taxon>
        <taxon>Zoopagomycota</taxon>
        <taxon>Entomophthoromycotina</taxon>
        <taxon>Entomophthoromycetes</taxon>
        <taxon>Entomophthorales</taxon>
        <taxon>Entomophthoraceae</taxon>
        <taxon>Entomophthora</taxon>
    </lineage>
</organism>
<evidence type="ECO:0000313" key="1">
    <source>
        <dbReference type="EMBL" id="KAJ9051694.1"/>
    </source>
</evidence>
<name>A0ACC2RNP3_9FUNG</name>
<sequence>MLPTSLQRCQLTTHCHSSAYCLYLKPNQPSPAKQHTCGSPQSLLAGFLLVWAVWSLLSSFKSCLTKKSSSPSTASLVASTVNITLVSPFTPPSVAICEKVLDALGELQLCLYADSKSADTPISDTQRSVAILDALDRDACLGMQTLLCQSQELGNTSSLLTLVSLAVAAPGSKASIIFEILCSKGLALDLASHIMCFAVKAASLDLPTKMAVAMFHNSLDAASADKSVWDPAPTSLKKAFALACKLRAKPAYQPKSGVLAHLLVSNPTQAKFPAAKPPKTPAINVMCCFHQTPNWPTSTGSLPVFAALAAIPEASS</sequence>
<accession>A0ACC2RNP3</accession>
<reference evidence="1" key="1">
    <citation type="submission" date="2022-04" db="EMBL/GenBank/DDBJ databases">
        <title>Genome of the entomopathogenic fungus Entomophthora muscae.</title>
        <authorList>
            <person name="Elya C."/>
            <person name="Lovett B.R."/>
            <person name="Lee E."/>
            <person name="Macias A.M."/>
            <person name="Hajek A.E."/>
            <person name="De Bivort B.L."/>
            <person name="Kasson M.T."/>
            <person name="De Fine Licht H.H."/>
            <person name="Stajich J.E."/>
        </authorList>
    </citation>
    <scope>NUCLEOTIDE SEQUENCE</scope>
    <source>
        <strain evidence="1">Berkeley</strain>
    </source>
</reference>
<protein>
    <submittedName>
        <fullName evidence="1">Uncharacterized protein</fullName>
    </submittedName>
</protein>
<keyword evidence="2" id="KW-1185">Reference proteome</keyword>
<comment type="caution">
    <text evidence="1">The sequence shown here is derived from an EMBL/GenBank/DDBJ whole genome shotgun (WGS) entry which is preliminary data.</text>
</comment>
<dbReference type="Proteomes" id="UP001165960">
    <property type="component" value="Unassembled WGS sequence"/>
</dbReference>
<gene>
    <name evidence="1" type="ORF">DSO57_1002393</name>
</gene>
<evidence type="ECO:0000313" key="2">
    <source>
        <dbReference type="Proteomes" id="UP001165960"/>
    </source>
</evidence>
<proteinExistence type="predicted"/>